<keyword evidence="9" id="KW-1185">Reference proteome</keyword>
<dbReference type="SUPFAM" id="SSF52540">
    <property type="entry name" value="P-loop containing nucleoside triphosphate hydrolases"/>
    <property type="match status" value="1"/>
</dbReference>
<feature type="domain" description="GPI inositol-deacylase winged helix" evidence="5">
    <location>
        <begin position="540"/>
        <end position="619"/>
    </location>
</feature>
<feature type="repeat" description="ANK" evidence="2">
    <location>
        <begin position="1127"/>
        <end position="1159"/>
    </location>
</feature>
<dbReference type="InterPro" id="IPR002110">
    <property type="entry name" value="Ankyrin_rpt"/>
</dbReference>
<sequence>MASGATTIDESAFRQALDKFRLKITPDEALDFQLTTVDDLKSAIKDLQAEQMAERKMRNLRRVQNFVLAMEQFEQIISVYLNASEFVGFVWGPMKFILLVASSYAAALDAVLGMYETIGLNLPQLEQYQSLFQANPHMRTILHLIYADILRFHRKALKFFKQRVWKQVFQATWKTLSVRFSRITDSFLLHKSLLESQANLIQFAEYRKFVSEEKENHRRRKDDDDRRKQVAVRDWLQPANTSGDQEKHSEQRLHHPESGKWILSNIHIRAWSDPNVTSTPLLWLTGIPGAGKTILASLLIQKLRTRTPTTCVIFFYFKHGDPERNSFLSMARSLLGQLLRYNKTLLSHLHEKATDSETSTLKSVSEAQDLLALALRSVKGVYIVLDGIDECVAEQSRKVISWARQETELINNDSGDARCFFISQDDQTCNKILRDIPTIKISQEDNLSDIRAYCDALSQSWTKKFDIPATKQKEIVEAIVRNASGMFLFAKLVMHNVGSRISKEDFLKETSSKVLPQGLNEAYGRIVSGVLKDQDESRAKYARKVLGWLVCGKRSLKWHEIQGAISTDIDTRTIDFENRKLSVDSKQLFGSLVEIQDGGEVELVHTTAKFYLLDSGQVAESKEAYGMCRLCLVYLSHPCVDHQLSGESLNKYVLQGYYGFLDYAVAYWVSHLESCLAHTKDYDDRSFESLGRDLQLFLDRHFQEGCRYPVSTKTQIKLRPFKKETYYDRLALAFEYWQQETTIITTKSDGRPVLDLQAAINAIRSELESLWSDQKLPRQIYGGSIFKCSRLYCNFFFEGFGGPTERDLHIKEHERSYTCQFPNCPASQMGYVSRKDLDRHLSNSHHIPELTAEFPIFQDPSSIDIMHACKTGNLAMVERWAAQFRPSELAEKAGLMEESIKSAMGLAVANEHFSVVKLLLEQTSSPADYLPNVIRLACSLNRNSILRSVLDMNIETKPVKGLEKRLGHCVHKLLRRYEDTLARDLLKYLVSNEITPRFSWLETATKVGCLTTIGYLFDTCGNYFPDKGSICIKDAAKFGKLEVCRLLIHHESSRLSIGDIKRALEAAAANGEERIMDLLLQDLPEHEQNGTWFQTAQLRKAAIEGAEETVANLLSDQELQLNIVDREKRTPLYLAVANRHTGIVSLLVSSGRDIGINVECDQTFRERRSIHLKTALCYSAFHGYIDIAKILLQCEGIDITFRGTSRLHCLKAMNAFETAREAGHHDIVDLFTQIEEISQQVEQGYIEGAITEPEDSSEPPAKPDLSGFGHSTNALEDSHNPGKVNFEYLPSTTNIDGRSGGWAQGNGHSYAVDTDIKPFGSEDGGFPKPTPIPDLFASSLDFSALEHPDPLENFDFDTFLDT</sequence>
<dbReference type="InterPro" id="IPR036770">
    <property type="entry name" value="Ankyrin_rpt-contain_sf"/>
</dbReference>
<evidence type="ECO:0000259" key="5">
    <source>
        <dbReference type="Pfam" id="PF22939"/>
    </source>
</evidence>
<name>A0A3D8RA08_9EURO</name>
<dbReference type="Pfam" id="PF24809">
    <property type="entry name" value="DUF7708"/>
    <property type="match status" value="1"/>
</dbReference>
<gene>
    <name evidence="8" type="ORF">DSM5745_08404</name>
</gene>
<proteinExistence type="predicted"/>
<dbReference type="Gene3D" id="3.40.50.300">
    <property type="entry name" value="P-loop containing nucleotide triphosphate hydrolases"/>
    <property type="match status" value="1"/>
</dbReference>
<evidence type="ECO:0000313" key="9">
    <source>
        <dbReference type="Proteomes" id="UP000256690"/>
    </source>
</evidence>
<dbReference type="OrthoDB" id="21416at2759"/>
<keyword evidence="1" id="KW-0677">Repeat</keyword>
<evidence type="ECO:0000256" key="3">
    <source>
        <dbReference type="SAM" id="Coils"/>
    </source>
</evidence>
<dbReference type="PROSITE" id="PS50088">
    <property type="entry name" value="ANK_REPEAT"/>
    <property type="match status" value="1"/>
</dbReference>
<evidence type="ECO:0000256" key="2">
    <source>
        <dbReference type="PROSITE-ProRule" id="PRU00023"/>
    </source>
</evidence>
<evidence type="ECO:0000259" key="6">
    <source>
        <dbReference type="Pfam" id="PF24809"/>
    </source>
</evidence>
<evidence type="ECO:0000259" key="7">
    <source>
        <dbReference type="Pfam" id="PF24883"/>
    </source>
</evidence>
<protein>
    <submittedName>
        <fullName evidence="8">Uncharacterized protein</fullName>
    </submittedName>
</protein>
<evidence type="ECO:0000256" key="1">
    <source>
        <dbReference type="ARBA" id="ARBA00022737"/>
    </source>
</evidence>
<dbReference type="InterPro" id="IPR056884">
    <property type="entry name" value="NPHP3-like_N"/>
</dbReference>
<dbReference type="RefSeq" id="XP_026601424.1">
    <property type="nucleotide sequence ID" value="XM_026750420.1"/>
</dbReference>
<dbReference type="InterPro" id="IPR056125">
    <property type="entry name" value="DUF7708"/>
</dbReference>
<dbReference type="InterPro" id="IPR054471">
    <property type="entry name" value="GPIID_WHD"/>
</dbReference>
<dbReference type="PANTHER" id="PTHR10039:SF14">
    <property type="entry name" value="NACHT DOMAIN-CONTAINING PROTEIN"/>
    <property type="match status" value="1"/>
</dbReference>
<dbReference type="GeneID" id="38118774"/>
<keyword evidence="2" id="KW-0040">ANK repeat</keyword>
<accession>A0A3D8RA08</accession>
<dbReference type="STRING" id="1810919.A0A3D8RA08"/>
<evidence type="ECO:0000313" key="8">
    <source>
        <dbReference type="EMBL" id="RDW70893.1"/>
    </source>
</evidence>
<dbReference type="InterPro" id="IPR027417">
    <property type="entry name" value="P-loop_NTPase"/>
</dbReference>
<feature type="domain" description="Nephrocystin 3-like N-terminal" evidence="7">
    <location>
        <begin position="258"/>
        <end position="423"/>
    </location>
</feature>
<feature type="domain" description="DUF7708" evidence="6">
    <location>
        <begin position="63"/>
        <end position="201"/>
    </location>
</feature>
<organism evidence="8 9">
    <name type="scientific">Aspergillus mulundensis</name>
    <dbReference type="NCBI Taxonomy" id="1810919"/>
    <lineage>
        <taxon>Eukaryota</taxon>
        <taxon>Fungi</taxon>
        <taxon>Dikarya</taxon>
        <taxon>Ascomycota</taxon>
        <taxon>Pezizomycotina</taxon>
        <taxon>Eurotiomycetes</taxon>
        <taxon>Eurotiomycetidae</taxon>
        <taxon>Eurotiales</taxon>
        <taxon>Aspergillaceae</taxon>
        <taxon>Aspergillus</taxon>
        <taxon>Aspergillus subgen. Nidulantes</taxon>
    </lineage>
</organism>
<dbReference type="PROSITE" id="PS50297">
    <property type="entry name" value="ANK_REP_REGION"/>
    <property type="match status" value="1"/>
</dbReference>
<dbReference type="EMBL" id="PVWQ01000010">
    <property type="protein sequence ID" value="RDW70893.1"/>
    <property type="molecule type" value="Genomic_DNA"/>
</dbReference>
<dbReference type="SMART" id="SM00248">
    <property type="entry name" value="ANK"/>
    <property type="match status" value="5"/>
</dbReference>
<keyword evidence="3" id="KW-0175">Coiled coil</keyword>
<comment type="caution">
    <text evidence="8">The sequence shown here is derived from an EMBL/GenBank/DDBJ whole genome shotgun (WGS) entry which is preliminary data.</text>
</comment>
<dbReference type="SUPFAM" id="SSF48403">
    <property type="entry name" value="Ankyrin repeat"/>
    <property type="match status" value="1"/>
</dbReference>
<dbReference type="Gene3D" id="1.25.40.20">
    <property type="entry name" value="Ankyrin repeat-containing domain"/>
    <property type="match status" value="1"/>
</dbReference>
<dbReference type="Pfam" id="PF24883">
    <property type="entry name" value="NPHP3_N"/>
    <property type="match status" value="1"/>
</dbReference>
<feature type="region of interest" description="Disordered" evidence="4">
    <location>
        <begin position="1313"/>
        <end position="1332"/>
    </location>
</feature>
<dbReference type="Proteomes" id="UP000256690">
    <property type="component" value="Unassembled WGS sequence"/>
</dbReference>
<dbReference type="PANTHER" id="PTHR10039">
    <property type="entry name" value="AMELOGENIN"/>
    <property type="match status" value="1"/>
</dbReference>
<feature type="region of interest" description="Disordered" evidence="4">
    <location>
        <begin position="1251"/>
        <end position="1281"/>
    </location>
</feature>
<reference evidence="8 9" key="1">
    <citation type="journal article" date="2018" name="IMA Fungus">
        <title>IMA Genome-F 9: Draft genome sequence of Annulohypoxylon stygium, Aspergillus mulundensis, Berkeleyomyces basicola (syn. Thielaviopsis basicola), Ceratocystis smalleyi, two Cercospora beticola strains, Coleophoma cylindrospora, Fusarium fracticaudum, Phialophora cf. hyalina, and Morchella septimelata.</title>
        <authorList>
            <person name="Wingfield B.D."/>
            <person name="Bills G.F."/>
            <person name="Dong Y."/>
            <person name="Huang W."/>
            <person name="Nel W.J."/>
            <person name="Swalarsk-Parry B.S."/>
            <person name="Vaghefi N."/>
            <person name="Wilken P.M."/>
            <person name="An Z."/>
            <person name="de Beer Z.W."/>
            <person name="De Vos L."/>
            <person name="Chen L."/>
            <person name="Duong T.A."/>
            <person name="Gao Y."/>
            <person name="Hammerbacher A."/>
            <person name="Kikkert J.R."/>
            <person name="Li Y."/>
            <person name="Li H."/>
            <person name="Li K."/>
            <person name="Li Q."/>
            <person name="Liu X."/>
            <person name="Ma X."/>
            <person name="Naidoo K."/>
            <person name="Pethybridge S.J."/>
            <person name="Sun J."/>
            <person name="Steenkamp E.T."/>
            <person name="van der Nest M.A."/>
            <person name="van Wyk S."/>
            <person name="Wingfield M.J."/>
            <person name="Xiong C."/>
            <person name="Yue Q."/>
            <person name="Zhang X."/>
        </authorList>
    </citation>
    <scope>NUCLEOTIDE SEQUENCE [LARGE SCALE GENOMIC DNA]</scope>
    <source>
        <strain evidence="8 9">DSM 5745</strain>
    </source>
</reference>
<dbReference type="Pfam" id="PF22939">
    <property type="entry name" value="WHD_GPIID"/>
    <property type="match status" value="1"/>
</dbReference>
<evidence type="ECO:0000256" key="4">
    <source>
        <dbReference type="SAM" id="MobiDB-lite"/>
    </source>
</evidence>
<dbReference type="Pfam" id="PF12796">
    <property type="entry name" value="Ank_2"/>
    <property type="match status" value="1"/>
</dbReference>
<feature type="coiled-coil region" evidence="3">
    <location>
        <begin position="30"/>
        <end position="57"/>
    </location>
</feature>